<comment type="caution">
    <text evidence="1">The sequence shown here is derived from an EMBL/GenBank/DDBJ whole genome shotgun (WGS) entry which is preliminary data.</text>
</comment>
<evidence type="ECO:0000313" key="1">
    <source>
        <dbReference type="EMBL" id="TXF91772.1"/>
    </source>
</evidence>
<dbReference type="Proteomes" id="UP000321907">
    <property type="component" value="Unassembled WGS sequence"/>
</dbReference>
<dbReference type="Gene3D" id="3.20.20.370">
    <property type="entry name" value="Glycoside hydrolase/deacetylase"/>
    <property type="match status" value="1"/>
</dbReference>
<dbReference type="InterPro" id="IPR018763">
    <property type="entry name" value="DUF2334"/>
</dbReference>
<dbReference type="InterPro" id="IPR050248">
    <property type="entry name" value="Polysacc_deacetylase_ArnD"/>
</dbReference>
<dbReference type="AlphaFoldDB" id="A0A5C7G1H9"/>
<organism evidence="1 2">
    <name type="scientific">Neolewinella aurantiaca</name>
    <dbReference type="NCBI Taxonomy" id="2602767"/>
    <lineage>
        <taxon>Bacteria</taxon>
        <taxon>Pseudomonadati</taxon>
        <taxon>Bacteroidota</taxon>
        <taxon>Saprospiria</taxon>
        <taxon>Saprospirales</taxon>
        <taxon>Lewinellaceae</taxon>
        <taxon>Neolewinella</taxon>
    </lineage>
</organism>
<sequence>MRNRIYFLAVVLAFYWPLQGQDSPQVILKLDDLKNESGLVHPGWQQVMDFLNEEGVTGAIGLIGNSLEKGDQEYINWIKSRHAEGHEIWHHGYCHCRPTVAGKEVREFRGTSYAYQLDNLQKTQQLAREKLGLTLLSFGAPYNNTDSSTIRALAELGDITTWMYKETSAPTEKHVFKRIHAVNIEYPVHIPRVDKLRAGFKENRTEPLLIIQGHPRSWVDSPKRFRRFKRIVRYLKKQGVRFTTPSAYYAHINK</sequence>
<dbReference type="RefSeq" id="WP_147928813.1">
    <property type="nucleotide sequence ID" value="NZ_VOXD01000001.1"/>
</dbReference>
<dbReference type="PANTHER" id="PTHR10587">
    <property type="entry name" value="GLYCOSYL TRANSFERASE-RELATED"/>
    <property type="match status" value="1"/>
</dbReference>
<dbReference type="EMBL" id="VOXD01000001">
    <property type="protein sequence ID" value="TXF91772.1"/>
    <property type="molecule type" value="Genomic_DNA"/>
</dbReference>
<keyword evidence="2" id="KW-1185">Reference proteome</keyword>
<proteinExistence type="predicted"/>
<dbReference type="GO" id="GO:0005975">
    <property type="term" value="P:carbohydrate metabolic process"/>
    <property type="evidence" value="ECO:0007669"/>
    <property type="project" value="InterPro"/>
</dbReference>
<dbReference type="OrthoDB" id="765190at2"/>
<reference evidence="1 2" key="1">
    <citation type="submission" date="2019-08" db="EMBL/GenBank/DDBJ databases">
        <title>Lewinella sp. strain SSH13 Genome sequencing and assembly.</title>
        <authorList>
            <person name="Kim I."/>
        </authorList>
    </citation>
    <scope>NUCLEOTIDE SEQUENCE [LARGE SCALE GENOMIC DNA]</scope>
    <source>
        <strain evidence="1 2">SSH13</strain>
    </source>
</reference>
<evidence type="ECO:0000313" key="2">
    <source>
        <dbReference type="Proteomes" id="UP000321907"/>
    </source>
</evidence>
<dbReference type="SUPFAM" id="SSF88713">
    <property type="entry name" value="Glycoside hydrolase/deacetylase"/>
    <property type="match status" value="1"/>
</dbReference>
<name>A0A5C7G1H9_9BACT</name>
<dbReference type="Pfam" id="PF10096">
    <property type="entry name" value="DUF2334"/>
    <property type="match status" value="1"/>
</dbReference>
<gene>
    <name evidence="1" type="ORF">FUA23_00880</name>
</gene>
<dbReference type="InterPro" id="IPR011330">
    <property type="entry name" value="Glyco_hydro/deAcase_b/a-brl"/>
</dbReference>
<protein>
    <submittedName>
        <fullName evidence="1">DUF2334 domain-containing protein</fullName>
    </submittedName>
</protein>
<accession>A0A5C7G1H9</accession>